<name>A0A127ZFM3_9BASI</name>
<dbReference type="AlphaFoldDB" id="A0A127ZFM3"/>
<sequence length="131" mass="14184">MYRLTSTFIAAALALTMAGGVVRAGIVGNSYGDYCPKMETVGATYVCLHSNDGAPDLPAGVRKHSKIYLSANNPDDFALVLDGHSGSEFKTNNHLISLQLSKKEGCIDYTIFPSSEKKTWCKDQDSIHIDP</sequence>
<dbReference type="EMBL" id="LK056681">
    <property type="protein sequence ID" value="CDU24836.1"/>
    <property type="molecule type" value="Genomic_DNA"/>
</dbReference>
<evidence type="ECO:0008006" key="3">
    <source>
        <dbReference type="Google" id="ProtNLM"/>
    </source>
</evidence>
<feature type="signal peptide" evidence="1">
    <location>
        <begin position="1"/>
        <end position="24"/>
    </location>
</feature>
<protein>
    <recommendedName>
        <fullName evidence="3">Mig1 protein</fullName>
    </recommendedName>
</protein>
<feature type="chain" id="PRO_5007281282" description="Mig1 protein" evidence="1">
    <location>
        <begin position="25"/>
        <end position="131"/>
    </location>
</feature>
<organism evidence="2">
    <name type="scientific">Sporisorium scitamineum</name>
    <dbReference type="NCBI Taxonomy" id="49012"/>
    <lineage>
        <taxon>Eukaryota</taxon>
        <taxon>Fungi</taxon>
        <taxon>Dikarya</taxon>
        <taxon>Basidiomycota</taxon>
        <taxon>Ustilaginomycotina</taxon>
        <taxon>Ustilaginomycetes</taxon>
        <taxon>Ustilaginales</taxon>
        <taxon>Ustilaginaceae</taxon>
        <taxon>Sporisorium</taxon>
    </lineage>
</organism>
<accession>A0A127ZFM3</accession>
<keyword evidence="1" id="KW-0732">Signal</keyword>
<evidence type="ECO:0000313" key="2">
    <source>
        <dbReference type="EMBL" id="CDU24836.1"/>
    </source>
</evidence>
<gene>
    <name evidence="2" type="ORF">SPSC_04669</name>
</gene>
<proteinExistence type="predicted"/>
<reference evidence="2" key="1">
    <citation type="submission" date="2014-06" db="EMBL/GenBank/DDBJ databases">
        <authorList>
            <person name="Ju J."/>
            <person name="Zhang J."/>
        </authorList>
    </citation>
    <scope>NUCLEOTIDE SEQUENCE</scope>
    <source>
        <strain evidence="2">SscI8</strain>
    </source>
</reference>
<evidence type="ECO:0000256" key="1">
    <source>
        <dbReference type="SAM" id="SignalP"/>
    </source>
</evidence>